<reference evidence="2 3" key="1">
    <citation type="journal article" date="2018" name="Sci. Rep.">
        <title>Genomic signatures of local adaptation to the degree of environmental predictability in rotifers.</title>
        <authorList>
            <person name="Franch-Gras L."/>
            <person name="Hahn C."/>
            <person name="Garcia-Roger E.M."/>
            <person name="Carmona M.J."/>
            <person name="Serra M."/>
            <person name="Gomez A."/>
        </authorList>
    </citation>
    <scope>NUCLEOTIDE SEQUENCE [LARGE SCALE GENOMIC DNA]</scope>
    <source>
        <strain evidence="2">HYR1</strain>
    </source>
</reference>
<comment type="caution">
    <text evidence="2">The sequence shown here is derived from an EMBL/GenBank/DDBJ whole genome shotgun (WGS) entry which is preliminary data.</text>
</comment>
<accession>A0A3M7QD47</accession>
<keyword evidence="3" id="KW-1185">Reference proteome</keyword>
<name>A0A3M7QD47_BRAPC</name>
<organism evidence="2 3">
    <name type="scientific">Brachionus plicatilis</name>
    <name type="common">Marine rotifer</name>
    <name type="synonym">Brachionus muelleri</name>
    <dbReference type="NCBI Taxonomy" id="10195"/>
    <lineage>
        <taxon>Eukaryota</taxon>
        <taxon>Metazoa</taxon>
        <taxon>Spiralia</taxon>
        <taxon>Gnathifera</taxon>
        <taxon>Rotifera</taxon>
        <taxon>Eurotatoria</taxon>
        <taxon>Monogononta</taxon>
        <taxon>Pseudotrocha</taxon>
        <taxon>Ploima</taxon>
        <taxon>Brachionidae</taxon>
        <taxon>Brachionus</taxon>
    </lineage>
</organism>
<dbReference type="EMBL" id="REGN01006535">
    <property type="protein sequence ID" value="RNA09142.1"/>
    <property type="molecule type" value="Genomic_DNA"/>
</dbReference>
<sequence>MADDFVKYMNFGIELLECILFSEQQYNHLIICISGRNFSMTYLTYKNLSLFKATNDSHPVFIGSIMLDKINCFITDDDQAIRAAFKSKLTEKRNDEKKQLNQVYFRLNKIKIKGALGNSYIDNDKRTKWILQGFFWFLLGPFWFFLVLLRTILKFCSMFLEHLKEPTSSLSMTQGIRNVTTSIVNSSIEEI</sequence>
<keyword evidence="1" id="KW-1133">Transmembrane helix</keyword>
<gene>
    <name evidence="2" type="ORF">BpHYR1_028159</name>
</gene>
<keyword evidence="1" id="KW-0472">Membrane</keyword>
<keyword evidence="1" id="KW-0812">Transmembrane</keyword>
<protein>
    <submittedName>
        <fullName evidence="2">Uncharacterized protein</fullName>
    </submittedName>
</protein>
<feature type="transmembrane region" description="Helical" evidence="1">
    <location>
        <begin position="129"/>
        <end position="149"/>
    </location>
</feature>
<dbReference type="Proteomes" id="UP000276133">
    <property type="component" value="Unassembled WGS sequence"/>
</dbReference>
<evidence type="ECO:0000313" key="3">
    <source>
        <dbReference type="Proteomes" id="UP000276133"/>
    </source>
</evidence>
<evidence type="ECO:0000313" key="2">
    <source>
        <dbReference type="EMBL" id="RNA09142.1"/>
    </source>
</evidence>
<evidence type="ECO:0000256" key="1">
    <source>
        <dbReference type="SAM" id="Phobius"/>
    </source>
</evidence>
<proteinExistence type="predicted"/>
<dbReference type="AlphaFoldDB" id="A0A3M7QD47"/>